<keyword evidence="3" id="KW-0862">Zinc</keyword>
<accession>A0A8B8JB90</accession>
<keyword evidence="2 4" id="KW-0863">Zinc-finger</keyword>
<dbReference type="Gene3D" id="3.30.40.10">
    <property type="entry name" value="Zinc/RING finger domain, C3HC4 (zinc finger)"/>
    <property type="match status" value="1"/>
</dbReference>
<evidence type="ECO:0000256" key="4">
    <source>
        <dbReference type="PROSITE-ProRule" id="PRU00175"/>
    </source>
</evidence>
<sequence length="241" mass="26901">MEGGLLPSDLYQPYQQQRQQMMMGLFSSPSPPATVAPPSNSPASFPLFMDQSLTNLLEKQRNETDQYLRLQSNLLRAALHQQRKQHMASLLRSLESKSSILLSQKEGELVKARKRIMEVEACLRRAEEERETWQRIARENEAMAVSLNRILEQVREPCLSSTGDSSPDADAAVSCSGHPWAVEEPKVENGMGLCKVCGSRSSRVLLLPCRHLCACELCEAFLNACPSCGSVKEDSFEVFLV</sequence>
<evidence type="ECO:0000256" key="1">
    <source>
        <dbReference type="ARBA" id="ARBA00022723"/>
    </source>
</evidence>
<gene>
    <name evidence="8" type="primary">LOC113463563</name>
</gene>
<evidence type="ECO:0000313" key="8">
    <source>
        <dbReference type="RefSeq" id="XP_026665230.1"/>
    </source>
</evidence>
<dbReference type="AlphaFoldDB" id="A0A8B8JB90"/>
<protein>
    <submittedName>
        <fullName evidence="8">E3 ubiquitin-protein ligase BOI-like</fullName>
    </submittedName>
</protein>
<dbReference type="PIRSF" id="PIRSF036836">
    <property type="entry name" value="RNase_bind_SBP1"/>
    <property type="match status" value="1"/>
</dbReference>
<feature type="coiled-coil region" evidence="5">
    <location>
        <begin position="109"/>
        <end position="143"/>
    </location>
</feature>
<dbReference type="InterPro" id="IPR013083">
    <property type="entry name" value="Znf_RING/FYVE/PHD"/>
</dbReference>
<proteinExistence type="predicted"/>
<name>A0A8B8JB90_PHODC</name>
<dbReference type="PANTHER" id="PTHR42647">
    <property type="entry name" value="SBP (S-RIBONUCLEASE BINDING PROTEIN) FAMILY PROTEIN"/>
    <property type="match status" value="1"/>
</dbReference>
<evidence type="ECO:0000259" key="6">
    <source>
        <dbReference type="PROSITE" id="PS50089"/>
    </source>
</evidence>
<dbReference type="OrthoDB" id="1711136at2759"/>
<organism evidence="7 8">
    <name type="scientific">Phoenix dactylifera</name>
    <name type="common">Date palm</name>
    <dbReference type="NCBI Taxonomy" id="42345"/>
    <lineage>
        <taxon>Eukaryota</taxon>
        <taxon>Viridiplantae</taxon>
        <taxon>Streptophyta</taxon>
        <taxon>Embryophyta</taxon>
        <taxon>Tracheophyta</taxon>
        <taxon>Spermatophyta</taxon>
        <taxon>Magnoliopsida</taxon>
        <taxon>Liliopsida</taxon>
        <taxon>Arecaceae</taxon>
        <taxon>Coryphoideae</taxon>
        <taxon>Phoeniceae</taxon>
        <taxon>Phoenix</taxon>
    </lineage>
</organism>
<dbReference type="PANTHER" id="PTHR42647:SF22">
    <property type="entry name" value="BOI-RELATED E3 UBIQUITIN-PROTEIN LIGASE 2-RELATED"/>
    <property type="match status" value="1"/>
</dbReference>
<dbReference type="Pfam" id="PF13920">
    <property type="entry name" value="zf-C3HC4_3"/>
    <property type="match status" value="1"/>
</dbReference>
<reference evidence="7" key="1">
    <citation type="journal article" date="2019" name="Nat. Commun.">
        <title>Genome-wide association mapping of date palm fruit traits.</title>
        <authorList>
            <person name="Hazzouri K.M."/>
            <person name="Gros-Balthazard M."/>
            <person name="Flowers J.M."/>
            <person name="Copetti D."/>
            <person name="Lemansour A."/>
            <person name="Lebrun M."/>
            <person name="Masmoudi K."/>
            <person name="Ferrand S."/>
            <person name="Dhar M.I."/>
            <person name="Fresquez Z.A."/>
            <person name="Rosas U."/>
            <person name="Zhang J."/>
            <person name="Talag J."/>
            <person name="Lee S."/>
            <person name="Kudrna D."/>
            <person name="Powell R.F."/>
            <person name="Leitch I.J."/>
            <person name="Krueger R.R."/>
            <person name="Wing R.A."/>
            <person name="Amiri K.M.A."/>
            <person name="Purugganan M.D."/>
        </authorList>
    </citation>
    <scope>NUCLEOTIDE SEQUENCE [LARGE SCALE GENOMIC DNA]</scope>
    <source>
        <strain evidence="7">cv. Khalas</strain>
    </source>
</reference>
<feature type="domain" description="RING-type" evidence="6">
    <location>
        <begin position="194"/>
        <end position="228"/>
    </location>
</feature>
<dbReference type="GO" id="GO:0004842">
    <property type="term" value="F:ubiquitin-protein transferase activity"/>
    <property type="evidence" value="ECO:0007669"/>
    <property type="project" value="TreeGrafter"/>
</dbReference>
<dbReference type="InterPro" id="IPR001841">
    <property type="entry name" value="Znf_RING"/>
</dbReference>
<dbReference type="Proteomes" id="UP000228380">
    <property type="component" value="Chromosome 2"/>
</dbReference>
<dbReference type="GeneID" id="113463563"/>
<reference evidence="8" key="2">
    <citation type="submission" date="2025-08" db="UniProtKB">
        <authorList>
            <consortium name="RefSeq"/>
        </authorList>
    </citation>
    <scope>IDENTIFICATION</scope>
    <source>
        <tissue evidence="8">Young leaves</tissue>
    </source>
</reference>
<evidence type="ECO:0000256" key="2">
    <source>
        <dbReference type="ARBA" id="ARBA00022771"/>
    </source>
</evidence>
<dbReference type="CDD" id="cd16649">
    <property type="entry name" value="mRING-HC-C3HC5_CGRF1-like"/>
    <property type="match status" value="1"/>
</dbReference>
<evidence type="ECO:0000256" key="5">
    <source>
        <dbReference type="SAM" id="Coils"/>
    </source>
</evidence>
<keyword evidence="1" id="KW-0479">Metal-binding</keyword>
<dbReference type="RefSeq" id="XP_026665230.1">
    <property type="nucleotide sequence ID" value="XM_026809429.2"/>
</dbReference>
<keyword evidence="5" id="KW-0175">Coiled coil</keyword>
<dbReference type="GO" id="GO:0008270">
    <property type="term" value="F:zinc ion binding"/>
    <property type="evidence" value="ECO:0007669"/>
    <property type="project" value="UniProtKB-KW"/>
</dbReference>
<dbReference type="KEGG" id="pda:113463563"/>
<dbReference type="PROSITE" id="PS50089">
    <property type="entry name" value="ZF_RING_2"/>
    <property type="match status" value="1"/>
</dbReference>
<keyword evidence="7" id="KW-1185">Reference proteome</keyword>
<evidence type="ECO:0000313" key="7">
    <source>
        <dbReference type="Proteomes" id="UP000228380"/>
    </source>
</evidence>
<evidence type="ECO:0000256" key="3">
    <source>
        <dbReference type="ARBA" id="ARBA00022833"/>
    </source>
</evidence>